<dbReference type="SUPFAM" id="SSF75011">
    <property type="entry name" value="3-carboxy-cis,cis-mucoante lactonizing enzyme"/>
    <property type="match status" value="1"/>
</dbReference>
<dbReference type="AlphaFoldDB" id="A0A9P7K412"/>
<name>A0A9P7K412_9AGAR</name>
<evidence type="ECO:0000313" key="2">
    <source>
        <dbReference type="EMBL" id="KAG5635490.1"/>
    </source>
</evidence>
<keyword evidence="3" id="KW-1185">Reference proteome</keyword>
<dbReference type="Gene3D" id="2.130.10.10">
    <property type="entry name" value="YVTN repeat-like/Quinoprotein amine dehydrogenase"/>
    <property type="match status" value="1"/>
</dbReference>
<accession>A0A9P7K412</accession>
<evidence type="ECO:0000313" key="3">
    <source>
        <dbReference type="Proteomes" id="UP000717328"/>
    </source>
</evidence>
<sequence length="336" mass="34929">MSGSINKQSSAVNDGTPGSLKSFQINSSGALSQAVDTVPSGGDNPAHAIALSTGAVAVFNYNSGNGRIIPTTSNPLKFDNSAGIISFPQLQGASHPHMALEHGSEILIPDLVGPDLFAESFNSKLTFIIIQGSDTIWRLAKSSSGSVYKVQGSIPQPKGSGPRHIAVANNRLFTLHELSSTLAVQTLPAAPNATATLIATASIKPPNPPAGAQFAAAEILIPPTTAAFPTQYIYVSNRNTGVQDPRGDAIAIFQHVNVGTSSEGLKLVNHVYTGINQPRGMAFGPADGRGGEGFLVVAGVAGNAGTKVFKRTERGKNLQLVATNLDIPTRTTFVWL</sequence>
<evidence type="ECO:0000256" key="1">
    <source>
        <dbReference type="ARBA" id="ARBA00005564"/>
    </source>
</evidence>
<organism evidence="2 3">
    <name type="scientific">Sphagnurus paluster</name>
    <dbReference type="NCBI Taxonomy" id="117069"/>
    <lineage>
        <taxon>Eukaryota</taxon>
        <taxon>Fungi</taxon>
        <taxon>Dikarya</taxon>
        <taxon>Basidiomycota</taxon>
        <taxon>Agaricomycotina</taxon>
        <taxon>Agaricomycetes</taxon>
        <taxon>Agaricomycetidae</taxon>
        <taxon>Agaricales</taxon>
        <taxon>Tricholomatineae</taxon>
        <taxon>Lyophyllaceae</taxon>
        <taxon>Sphagnurus</taxon>
    </lineage>
</organism>
<dbReference type="InterPro" id="IPR019405">
    <property type="entry name" value="Lactonase_7-beta_prop"/>
</dbReference>
<dbReference type="Pfam" id="PF10282">
    <property type="entry name" value="Lactonase"/>
    <property type="match status" value="1"/>
</dbReference>
<dbReference type="GO" id="GO:0017057">
    <property type="term" value="F:6-phosphogluconolactonase activity"/>
    <property type="evidence" value="ECO:0007669"/>
    <property type="project" value="TreeGrafter"/>
</dbReference>
<reference evidence="2" key="1">
    <citation type="submission" date="2021-02" db="EMBL/GenBank/DDBJ databases">
        <authorList>
            <person name="Nieuwenhuis M."/>
            <person name="Van De Peppel L.J.J."/>
        </authorList>
    </citation>
    <scope>NUCLEOTIDE SEQUENCE</scope>
    <source>
        <strain evidence="2">D49</strain>
    </source>
</reference>
<comment type="caution">
    <text evidence="2">The sequence shown here is derived from an EMBL/GenBank/DDBJ whole genome shotgun (WGS) entry which is preliminary data.</text>
</comment>
<dbReference type="EMBL" id="JABCKI010006078">
    <property type="protein sequence ID" value="KAG5635490.1"/>
    <property type="molecule type" value="Genomic_DNA"/>
</dbReference>
<comment type="similarity">
    <text evidence="1">Belongs to the cycloisomerase 2 family.</text>
</comment>
<dbReference type="PANTHER" id="PTHR30344:SF7">
    <property type="entry name" value="DUF2415 DOMAIN-CONTAINING PROTEIN"/>
    <property type="match status" value="1"/>
</dbReference>
<dbReference type="InterPro" id="IPR050282">
    <property type="entry name" value="Cycloisomerase_2"/>
</dbReference>
<reference evidence="2" key="2">
    <citation type="submission" date="2021-10" db="EMBL/GenBank/DDBJ databases">
        <title>Phylogenomics reveals ancestral predisposition of the termite-cultivated fungus Termitomyces towards a domesticated lifestyle.</title>
        <authorList>
            <person name="Auxier B."/>
            <person name="Grum-Grzhimaylo A."/>
            <person name="Cardenas M.E."/>
            <person name="Lodge J.D."/>
            <person name="Laessoe T."/>
            <person name="Pedersen O."/>
            <person name="Smith M.E."/>
            <person name="Kuyper T.W."/>
            <person name="Franco-Molano E.A."/>
            <person name="Baroni T.J."/>
            <person name="Aanen D.K."/>
        </authorList>
    </citation>
    <scope>NUCLEOTIDE SEQUENCE</scope>
    <source>
        <strain evidence="2">D49</strain>
    </source>
</reference>
<dbReference type="PANTHER" id="PTHR30344">
    <property type="entry name" value="6-PHOSPHOGLUCONOLACTONASE-RELATED"/>
    <property type="match status" value="1"/>
</dbReference>
<proteinExistence type="inferred from homology"/>
<gene>
    <name evidence="2" type="ORF">H0H81_011045</name>
</gene>
<dbReference type="OrthoDB" id="9972196at2759"/>
<dbReference type="Proteomes" id="UP000717328">
    <property type="component" value="Unassembled WGS sequence"/>
</dbReference>
<dbReference type="InterPro" id="IPR015943">
    <property type="entry name" value="WD40/YVTN_repeat-like_dom_sf"/>
</dbReference>
<evidence type="ECO:0008006" key="4">
    <source>
        <dbReference type="Google" id="ProtNLM"/>
    </source>
</evidence>
<protein>
    <recommendedName>
        <fullName evidence="4">Isomerase YbhE</fullName>
    </recommendedName>
</protein>